<dbReference type="SUPFAM" id="SSF46689">
    <property type="entry name" value="Homeodomain-like"/>
    <property type="match status" value="1"/>
</dbReference>
<organism evidence="4 5">
    <name type="scientific">Caulobacter ginsengisoli</name>
    <dbReference type="NCBI Taxonomy" id="400775"/>
    <lineage>
        <taxon>Bacteria</taxon>
        <taxon>Pseudomonadati</taxon>
        <taxon>Pseudomonadota</taxon>
        <taxon>Alphaproteobacteria</taxon>
        <taxon>Caulobacterales</taxon>
        <taxon>Caulobacteraceae</taxon>
        <taxon>Caulobacter</taxon>
    </lineage>
</organism>
<evidence type="ECO:0000313" key="4">
    <source>
        <dbReference type="EMBL" id="MDQ0465257.1"/>
    </source>
</evidence>
<evidence type="ECO:0000256" key="2">
    <source>
        <dbReference type="PROSITE-ProRule" id="PRU00335"/>
    </source>
</evidence>
<dbReference type="PROSITE" id="PS50977">
    <property type="entry name" value="HTH_TETR_2"/>
    <property type="match status" value="1"/>
</dbReference>
<dbReference type="PANTHER" id="PTHR30055:SF146">
    <property type="entry name" value="HTH-TYPE TRANSCRIPTIONAL DUAL REGULATOR CECR"/>
    <property type="match status" value="1"/>
</dbReference>
<dbReference type="Pfam" id="PF00440">
    <property type="entry name" value="TetR_N"/>
    <property type="match status" value="1"/>
</dbReference>
<keyword evidence="5" id="KW-1185">Reference proteome</keyword>
<dbReference type="Pfam" id="PF14246">
    <property type="entry name" value="TetR_C_7"/>
    <property type="match status" value="1"/>
</dbReference>
<reference evidence="4 5" key="1">
    <citation type="submission" date="2023-07" db="EMBL/GenBank/DDBJ databases">
        <title>Genomic Encyclopedia of Type Strains, Phase IV (KMG-IV): sequencing the most valuable type-strain genomes for metagenomic binning, comparative biology and taxonomic classification.</title>
        <authorList>
            <person name="Goeker M."/>
        </authorList>
    </citation>
    <scope>NUCLEOTIDE SEQUENCE [LARGE SCALE GENOMIC DNA]</scope>
    <source>
        <strain evidence="4 5">DSM 18695</strain>
    </source>
</reference>
<feature type="domain" description="HTH tetR-type" evidence="3">
    <location>
        <begin position="10"/>
        <end position="69"/>
    </location>
</feature>
<evidence type="ECO:0000256" key="1">
    <source>
        <dbReference type="ARBA" id="ARBA00023125"/>
    </source>
</evidence>
<dbReference type="RefSeq" id="WP_307350479.1">
    <property type="nucleotide sequence ID" value="NZ_JAUSVS010000006.1"/>
</dbReference>
<dbReference type="Gene3D" id="1.10.10.60">
    <property type="entry name" value="Homeodomain-like"/>
    <property type="match status" value="1"/>
</dbReference>
<sequence>MPRLAGQIDLAKSEAILDAASEVLAERGLAAPIEEIARRAGVSKQTVYNHFGSKTELVRELVARRVSSMTAPLREQDAEAHPEEALAAYALTLIRVVTARTYSLMRITMQSAAEMPDLAREVFENGPKASRAQLARFLEIEVKAGRLAIDDIPQAADFFAGMVVSHRQTQALLGLADPPTDEEAERTAKAAARVFMRAYAP</sequence>
<proteinExistence type="predicted"/>
<dbReference type="EMBL" id="JAUSVS010000006">
    <property type="protein sequence ID" value="MDQ0465257.1"/>
    <property type="molecule type" value="Genomic_DNA"/>
</dbReference>
<dbReference type="InterPro" id="IPR039536">
    <property type="entry name" value="TetR_C_Proteobacteria"/>
</dbReference>
<protein>
    <submittedName>
        <fullName evidence="4">AcrR family transcriptional regulator</fullName>
    </submittedName>
</protein>
<dbReference type="InterPro" id="IPR001647">
    <property type="entry name" value="HTH_TetR"/>
</dbReference>
<evidence type="ECO:0000313" key="5">
    <source>
        <dbReference type="Proteomes" id="UP001228905"/>
    </source>
</evidence>
<accession>A0ABU0IWE4</accession>
<keyword evidence="1 2" id="KW-0238">DNA-binding</keyword>
<dbReference type="Gene3D" id="1.10.357.10">
    <property type="entry name" value="Tetracycline Repressor, domain 2"/>
    <property type="match status" value="1"/>
</dbReference>
<dbReference type="PANTHER" id="PTHR30055">
    <property type="entry name" value="HTH-TYPE TRANSCRIPTIONAL REGULATOR RUTR"/>
    <property type="match status" value="1"/>
</dbReference>
<evidence type="ECO:0000259" key="3">
    <source>
        <dbReference type="PROSITE" id="PS50977"/>
    </source>
</evidence>
<gene>
    <name evidence="4" type="ORF">QO010_003044</name>
</gene>
<dbReference type="SUPFAM" id="SSF48498">
    <property type="entry name" value="Tetracyclin repressor-like, C-terminal domain"/>
    <property type="match status" value="1"/>
</dbReference>
<feature type="DNA-binding region" description="H-T-H motif" evidence="2">
    <location>
        <begin position="32"/>
        <end position="51"/>
    </location>
</feature>
<comment type="caution">
    <text evidence="4">The sequence shown here is derived from an EMBL/GenBank/DDBJ whole genome shotgun (WGS) entry which is preliminary data.</text>
</comment>
<dbReference type="InterPro" id="IPR050109">
    <property type="entry name" value="HTH-type_TetR-like_transc_reg"/>
</dbReference>
<name>A0ABU0IWE4_9CAUL</name>
<dbReference type="PRINTS" id="PR00455">
    <property type="entry name" value="HTHTETR"/>
</dbReference>
<dbReference type="InterPro" id="IPR036271">
    <property type="entry name" value="Tet_transcr_reg_TetR-rel_C_sf"/>
</dbReference>
<dbReference type="InterPro" id="IPR009057">
    <property type="entry name" value="Homeodomain-like_sf"/>
</dbReference>
<dbReference type="Proteomes" id="UP001228905">
    <property type="component" value="Unassembled WGS sequence"/>
</dbReference>